<evidence type="ECO:0000313" key="1">
    <source>
        <dbReference type="EMBL" id="UPK98706.1"/>
    </source>
</evidence>
<evidence type="ECO:0000313" key="2">
    <source>
        <dbReference type="Proteomes" id="UP000830768"/>
    </source>
</evidence>
<keyword evidence="2" id="KW-1185">Reference proteome</keyword>
<name>A0ACD3ZCZ3_FUSSC</name>
<protein>
    <submittedName>
        <fullName evidence="1">Uncharacterized protein</fullName>
    </submittedName>
</protein>
<accession>A0ACD3ZCZ3</accession>
<proteinExistence type="predicted"/>
<organism evidence="1 2">
    <name type="scientific">Fusarium solani subsp. cucurbitae</name>
    <name type="common">Neocosmosporum cucurbitae</name>
    <dbReference type="NCBI Taxonomy" id="2747967"/>
    <lineage>
        <taxon>Eukaryota</taxon>
        <taxon>Fungi</taxon>
        <taxon>Dikarya</taxon>
        <taxon>Ascomycota</taxon>
        <taxon>Pezizomycotina</taxon>
        <taxon>Sordariomycetes</taxon>
        <taxon>Hypocreomycetidae</taxon>
        <taxon>Hypocreales</taxon>
        <taxon>Nectriaceae</taxon>
        <taxon>Fusarium</taxon>
        <taxon>Fusarium solani species complex</taxon>
    </lineage>
</organism>
<dbReference type="Proteomes" id="UP000830768">
    <property type="component" value="Chromosome 8"/>
</dbReference>
<gene>
    <name evidence="1" type="ORF">LCI18_009641</name>
</gene>
<dbReference type="EMBL" id="CP090036">
    <property type="protein sequence ID" value="UPK98706.1"/>
    <property type="molecule type" value="Genomic_DNA"/>
</dbReference>
<reference evidence="1" key="1">
    <citation type="submission" date="2021-11" db="EMBL/GenBank/DDBJ databases">
        <title>Fusarium solani-melongenae Genome sequencing and assembly.</title>
        <authorList>
            <person name="Xie S."/>
            <person name="Huang L."/>
            <person name="Zhang X."/>
        </authorList>
    </citation>
    <scope>NUCLEOTIDE SEQUENCE</scope>
    <source>
        <strain evidence="1">CRI 24-3</strain>
    </source>
</reference>
<sequence>MGGEIISTYSHTACSPTTNTLQLNQVHQDHHLYQHTIFVSYLIPLQNINMGIVGLIASHVLPPSENSRRYNTNSTGGCCNHRIQPAYLVQPQQQPMAPNMDYAYMTTGRSSCHQRKMERRYQRKMQRVERDMLRVEQRAERDLQRAERREAGVMLVKSGMQKMGIAKGSSGNVNVHETREAGGSFEMRNLSSGVRDTRHDNVFELDAVNQRHTERDAPPAYQEVEKK</sequence>